<feature type="signal peptide" evidence="1">
    <location>
        <begin position="1"/>
        <end position="39"/>
    </location>
</feature>
<keyword evidence="1" id="KW-0732">Signal</keyword>
<dbReference type="InterPro" id="IPR021457">
    <property type="entry name" value="DUF3108"/>
</dbReference>
<gene>
    <name evidence="2" type="ORF">GCM10022278_17070</name>
</gene>
<protein>
    <recommendedName>
        <fullName evidence="4">DUF3108 domain-containing protein</fullName>
    </recommendedName>
</protein>
<comment type="caution">
    <text evidence="2">The sequence shown here is derived from an EMBL/GenBank/DDBJ whole genome shotgun (WGS) entry which is preliminary data.</text>
</comment>
<sequence>MPRIDDFSQTGRERRWSCRLGSALLTLAALQFTALPIQAEEAAQATEAARPAVELVPITAKYSASYKKGVPIKGSAVRSLERLEDGVWDYRFNVESWVVDITERTKLRWENNQVVPLRYEYERSGWVAGRERSYEFDYEADKVHVNRDGDKLDAPLTKDLLDKLGYQLQLRMDLASGLSEMSYDVAHRSGSRKMEFAVIGEETITANGSQVPSVIVERVRDEDDGRMTKLWFAKNLNYVLVKMEQKEPDGEEYEILLEEAVVDGKKISLDL</sequence>
<keyword evidence="3" id="KW-1185">Reference proteome</keyword>
<dbReference type="EMBL" id="BAABBO010000007">
    <property type="protein sequence ID" value="GAA3959380.1"/>
    <property type="molecule type" value="Genomic_DNA"/>
</dbReference>
<evidence type="ECO:0000256" key="1">
    <source>
        <dbReference type="SAM" id="SignalP"/>
    </source>
</evidence>
<evidence type="ECO:0000313" key="2">
    <source>
        <dbReference type="EMBL" id="GAA3959380.1"/>
    </source>
</evidence>
<dbReference type="Proteomes" id="UP001501337">
    <property type="component" value="Unassembled WGS sequence"/>
</dbReference>
<accession>A0ABP7P6G7</accession>
<evidence type="ECO:0000313" key="3">
    <source>
        <dbReference type="Proteomes" id="UP001501337"/>
    </source>
</evidence>
<feature type="chain" id="PRO_5047201301" description="DUF3108 domain-containing protein" evidence="1">
    <location>
        <begin position="40"/>
        <end position="271"/>
    </location>
</feature>
<proteinExistence type="predicted"/>
<reference evidence="3" key="1">
    <citation type="journal article" date="2019" name="Int. J. Syst. Evol. Microbiol.">
        <title>The Global Catalogue of Microorganisms (GCM) 10K type strain sequencing project: providing services to taxonomists for standard genome sequencing and annotation.</title>
        <authorList>
            <consortium name="The Broad Institute Genomics Platform"/>
            <consortium name="The Broad Institute Genome Sequencing Center for Infectious Disease"/>
            <person name="Wu L."/>
            <person name="Ma J."/>
        </authorList>
    </citation>
    <scope>NUCLEOTIDE SEQUENCE [LARGE SCALE GENOMIC DNA]</scope>
    <source>
        <strain evidence="3">JCM 17555</strain>
    </source>
</reference>
<name>A0ABP7P6G7_9GAMM</name>
<evidence type="ECO:0008006" key="4">
    <source>
        <dbReference type="Google" id="ProtNLM"/>
    </source>
</evidence>
<organism evidence="2 3">
    <name type="scientific">Allohahella marinimesophila</name>
    <dbReference type="NCBI Taxonomy" id="1054972"/>
    <lineage>
        <taxon>Bacteria</taxon>
        <taxon>Pseudomonadati</taxon>
        <taxon>Pseudomonadota</taxon>
        <taxon>Gammaproteobacteria</taxon>
        <taxon>Oceanospirillales</taxon>
        <taxon>Hahellaceae</taxon>
        <taxon>Allohahella</taxon>
    </lineage>
</organism>
<dbReference type="Pfam" id="PF11306">
    <property type="entry name" value="DUF3108"/>
    <property type="match status" value="1"/>
</dbReference>